<proteinExistence type="inferred from homology"/>
<dbReference type="SUPFAM" id="SSF53146">
    <property type="entry name" value="Nitrogenase accessory factor-like"/>
    <property type="match status" value="1"/>
</dbReference>
<dbReference type="RefSeq" id="WP_011764278.1">
    <property type="nucleotide sequence ID" value="NC_008702.1"/>
</dbReference>
<keyword evidence="6" id="KW-1185">Reference proteome</keyword>
<dbReference type="PANTHER" id="PTHR33937">
    <property type="entry name" value="IRON-MOLYBDENUM PROTEIN-RELATED-RELATED"/>
    <property type="match status" value="1"/>
</dbReference>
<dbReference type="PANTHER" id="PTHR33937:SF1">
    <property type="entry name" value="IRON-MOLIBDENUM COFACTOR PROCESSING PROTEIN"/>
    <property type="match status" value="1"/>
</dbReference>
<feature type="domain" description="Dinitrogenase iron-molybdenum cofactor biosynthesis" evidence="3">
    <location>
        <begin position="117"/>
        <end position="208"/>
    </location>
</feature>
<dbReference type="InterPro" id="IPR034169">
    <property type="entry name" value="NifX-like"/>
</dbReference>
<dbReference type="AlphaFoldDB" id="A1K2V5"/>
<dbReference type="Gene3D" id="3.30.420.130">
    <property type="entry name" value="Dinitrogenase iron-molybdenum cofactor biosynthesis domain"/>
    <property type="match status" value="1"/>
</dbReference>
<dbReference type="eggNOG" id="COG1433">
    <property type="taxonomic scope" value="Bacteria"/>
</dbReference>
<evidence type="ECO:0000259" key="3">
    <source>
        <dbReference type="Pfam" id="PF02579"/>
    </source>
</evidence>
<feature type="domain" description="Dinitrogenase iron-molybdenum cofactor N-terminal" evidence="4">
    <location>
        <begin position="11"/>
        <end position="96"/>
    </location>
</feature>
<dbReference type="InterPro" id="IPR051840">
    <property type="entry name" value="NifX/NifY_domain"/>
</dbReference>
<gene>
    <name evidence="5" type="primary">nifY1</name>
    <name evidence="5" type="ordered locus">azo0543</name>
</gene>
<dbReference type="InterPro" id="IPR031763">
    <property type="entry name" value="NafY_N"/>
</dbReference>
<dbReference type="Pfam" id="PF02579">
    <property type="entry name" value="Nitro_FeMo-Co"/>
    <property type="match status" value="1"/>
</dbReference>
<dbReference type="Gene3D" id="1.10.150.590">
    <property type="entry name" value="Dinitrogenase iron-molybdenum cofactor, N-terminal"/>
    <property type="match status" value="1"/>
</dbReference>
<name>A1K2V5_AZOSB</name>
<accession>A1K2V5</accession>
<evidence type="ECO:0000259" key="4">
    <source>
        <dbReference type="Pfam" id="PF16844"/>
    </source>
</evidence>
<reference evidence="5 6" key="1">
    <citation type="journal article" date="2006" name="Nat. Biotechnol.">
        <title>Complete genome of the mutualistic, N2-fixing grass endophyte Azoarcus sp. strain BH72.</title>
        <authorList>
            <person name="Krause A."/>
            <person name="Ramakumar A."/>
            <person name="Bartels D."/>
            <person name="Battistoni F."/>
            <person name="Bekel T."/>
            <person name="Boch J."/>
            <person name="Boehm M."/>
            <person name="Friedrich F."/>
            <person name="Hurek T."/>
            <person name="Krause L."/>
            <person name="Linke B."/>
            <person name="McHardy A.C."/>
            <person name="Sarkar A."/>
            <person name="Schneiker S."/>
            <person name="Syed A.A."/>
            <person name="Thauer R."/>
            <person name="Vorhoelter F.-J."/>
            <person name="Weidner S."/>
            <person name="Puehler A."/>
            <person name="Reinhold-Hurek B."/>
            <person name="Kaiser O."/>
            <person name="Goesmann A."/>
        </authorList>
    </citation>
    <scope>NUCLEOTIDE SEQUENCE [LARGE SCALE GENOMIC DNA]</scope>
    <source>
        <strain evidence="5 6">BH72</strain>
    </source>
</reference>
<evidence type="ECO:0000256" key="1">
    <source>
        <dbReference type="ARBA" id="ARBA00010285"/>
    </source>
</evidence>
<dbReference type="Proteomes" id="UP000002588">
    <property type="component" value="Chromosome"/>
</dbReference>
<comment type="similarity">
    <text evidence="1">Belongs to the NifX/NifY family.</text>
</comment>
<evidence type="ECO:0000313" key="5">
    <source>
        <dbReference type="EMBL" id="CAL93160.1"/>
    </source>
</evidence>
<dbReference type="HOGENOM" id="CLU_1128640_0_0_4"/>
<sequence length="240" mass="25211">MNTASPTGSPVTREAALRIAMAARALPGVEVVAFVRALGDRLGLPVTDEKLARVTVEDLKALLQGDEIVDPGVESSALKAAVRFLWGEGLDDGQPTPDADVPAAEGALKVAVASNTGELLDGHFGSCARFLVYQVSEEGVWLIDVRSTEGTDDADDRNVARAALINDCHLAYMQSIGGPAAAKIVRAGIHPVKFPVGGEARQVLAQLQGTLKRPPPWLAKVLGREAPSLAQFTSDEEAEA</sequence>
<dbReference type="EMBL" id="AM406670">
    <property type="protein sequence ID" value="CAL93160.1"/>
    <property type="molecule type" value="Genomic_DNA"/>
</dbReference>
<evidence type="ECO:0000313" key="6">
    <source>
        <dbReference type="Proteomes" id="UP000002588"/>
    </source>
</evidence>
<dbReference type="Pfam" id="PF16844">
    <property type="entry name" value="DIMCO_N"/>
    <property type="match status" value="1"/>
</dbReference>
<dbReference type="CDD" id="cd00853">
    <property type="entry name" value="NifX"/>
    <property type="match status" value="1"/>
</dbReference>
<evidence type="ECO:0000256" key="2">
    <source>
        <dbReference type="ARBA" id="ARBA00023231"/>
    </source>
</evidence>
<dbReference type="STRING" id="62928.azo0543"/>
<dbReference type="InterPro" id="IPR038127">
    <property type="entry name" value="NafY_N_sf"/>
</dbReference>
<keyword evidence="2" id="KW-0535">Nitrogen fixation</keyword>
<organism evidence="5 6">
    <name type="scientific">Azoarcus sp. (strain BH72)</name>
    <dbReference type="NCBI Taxonomy" id="418699"/>
    <lineage>
        <taxon>Bacteria</taxon>
        <taxon>Pseudomonadati</taxon>
        <taxon>Pseudomonadota</taxon>
        <taxon>Betaproteobacteria</taxon>
        <taxon>Rhodocyclales</taxon>
        <taxon>Zoogloeaceae</taxon>
        <taxon>Azoarcus</taxon>
    </lineage>
</organism>
<dbReference type="KEGG" id="azo:azo0543"/>
<dbReference type="InterPro" id="IPR003731">
    <property type="entry name" value="Di-Nase_FeMo-co_biosynth"/>
</dbReference>
<dbReference type="InterPro" id="IPR036105">
    <property type="entry name" value="DiNase_FeMo-co_biosyn_sf"/>
</dbReference>
<protein>
    <submittedName>
        <fullName evidence="5">NifY protein</fullName>
    </submittedName>
</protein>